<dbReference type="EMBL" id="VBAN01000123">
    <property type="protein sequence ID" value="TMI83164.1"/>
    <property type="molecule type" value="Genomic_DNA"/>
</dbReference>
<evidence type="ECO:0000313" key="3">
    <source>
        <dbReference type="EMBL" id="TMI83164.1"/>
    </source>
</evidence>
<evidence type="ECO:0000256" key="1">
    <source>
        <dbReference type="SAM" id="MobiDB-lite"/>
    </source>
</evidence>
<keyword evidence="2" id="KW-0812">Transmembrane</keyword>
<dbReference type="PANTHER" id="PTHR34179:SF1">
    <property type="entry name" value="TUMOR PROTEIN P53-INDUCIBLE PROTEIN 13"/>
    <property type="match status" value="1"/>
</dbReference>
<dbReference type="Pfam" id="PF11303">
    <property type="entry name" value="DUF3105"/>
    <property type="match status" value="1"/>
</dbReference>
<dbReference type="InterPro" id="IPR021454">
    <property type="entry name" value="DUF3105"/>
</dbReference>
<feature type="region of interest" description="Disordered" evidence="1">
    <location>
        <begin position="1"/>
        <end position="51"/>
    </location>
</feature>
<gene>
    <name evidence="3" type="ORF">E6H03_04220</name>
</gene>
<keyword evidence="2" id="KW-1133">Transmembrane helix</keyword>
<protein>
    <submittedName>
        <fullName evidence="3">DUF3105 domain-containing protein</fullName>
    </submittedName>
</protein>
<dbReference type="AlphaFoldDB" id="A0A537JI23"/>
<dbReference type="GO" id="GO:0005737">
    <property type="term" value="C:cytoplasm"/>
    <property type="evidence" value="ECO:0007669"/>
    <property type="project" value="TreeGrafter"/>
</dbReference>
<organism evidence="3 4">
    <name type="scientific">Candidatus Segetimicrobium genomatis</name>
    <dbReference type="NCBI Taxonomy" id="2569760"/>
    <lineage>
        <taxon>Bacteria</taxon>
        <taxon>Bacillati</taxon>
        <taxon>Candidatus Sysuimicrobiota</taxon>
        <taxon>Candidatus Sysuimicrobiia</taxon>
        <taxon>Candidatus Sysuimicrobiales</taxon>
        <taxon>Candidatus Segetimicrobiaceae</taxon>
        <taxon>Candidatus Segetimicrobium</taxon>
    </lineage>
</organism>
<feature type="transmembrane region" description="Helical" evidence="2">
    <location>
        <begin position="59"/>
        <end position="79"/>
    </location>
</feature>
<proteinExistence type="predicted"/>
<evidence type="ECO:0000256" key="2">
    <source>
        <dbReference type="SAM" id="Phobius"/>
    </source>
</evidence>
<sequence>MDHLSRAERRRRARLAAAGASEGTGRPAAERLSASAPPTATAQRAAQHPARRGRRSHAAVWWVVAAALVVIAGGAWWAVSSRTSAQGGTNLGDPVPDEGRDHVAIGTPIQYRAQPPASGNHYPSPLAPGVYPDGRLPGFWVHNLEHGYVVLVYKPPVSPALLDQFDEMARAFPKSKYGYAKLVVVPYSEMPHPFAALAWDRRLWLDTFDRQKVLAFYRAHVDRGPEDVP</sequence>
<reference evidence="3 4" key="1">
    <citation type="journal article" date="2019" name="Nat. Microbiol.">
        <title>Mediterranean grassland soil C-N compound turnover is dependent on rainfall and depth, and is mediated by genomically divergent microorganisms.</title>
        <authorList>
            <person name="Diamond S."/>
            <person name="Andeer P.F."/>
            <person name="Li Z."/>
            <person name="Crits-Christoph A."/>
            <person name="Burstein D."/>
            <person name="Anantharaman K."/>
            <person name="Lane K.R."/>
            <person name="Thomas B.C."/>
            <person name="Pan C."/>
            <person name="Northen T.R."/>
            <person name="Banfield J.F."/>
        </authorList>
    </citation>
    <scope>NUCLEOTIDE SEQUENCE [LARGE SCALE GENOMIC DNA]</scope>
    <source>
        <strain evidence="3">NP_6</strain>
    </source>
</reference>
<evidence type="ECO:0000313" key="4">
    <source>
        <dbReference type="Proteomes" id="UP000318093"/>
    </source>
</evidence>
<keyword evidence="2" id="KW-0472">Membrane</keyword>
<dbReference type="PANTHER" id="PTHR34179">
    <property type="entry name" value="TUMOR PROTEIN P53-INDUCIBLE PROTEIN 13"/>
    <property type="match status" value="1"/>
</dbReference>
<accession>A0A537JI23</accession>
<comment type="caution">
    <text evidence="3">The sequence shown here is derived from an EMBL/GenBank/DDBJ whole genome shotgun (WGS) entry which is preliminary data.</text>
</comment>
<dbReference type="Proteomes" id="UP000318093">
    <property type="component" value="Unassembled WGS sequence"/>
</dbReference>
<feature type="compositionally biased region" description="Low complexity" evidence="1">
    <location>
        <begin position="31"/>
        <end position="48"/>
    </location>
</feature>
<name>A0A537JI23_9BACT</name>